<evidence type="ECO:0000313" key="2">
    <source>
        <dbReference type="Proteomes" id="UP000288547"/>
    </source>
</evidence>
<sequence>MGERSGDAVWMATMKADALLGHLSDEYRVQLGARFDWEVSDEDVRVAQASLSAQRIDALVRGQRKSSVASVSPDGTGPALAGEWDLTSDLLAL</sequence>
<dbReference type="Proteomes" id="UP000288547">
    <property type="component" value="Unassembled WGS sequence"/>
</dbReference>
<protein>
    <submittedName>
        <fullName evidence="1">Uncharacterized protein</fullName>
    </submittedName>
</protein>
<keyword evidence="2" id="KW-1185">Reference proteome</keyword>
<dbReference type="AlphaFoldDB" id="A0A3S3Z6B9"/>
<organism evidence="1 2">
    <name type="scientific">Labedella phragmitis</name>
    <dbReference type="NCBI Taxonomy" id="2498849"/>
    <lineage>
        <taxon>Bacteria</taxon>
        <taxon>Bacillati</taxon>
        <taxon>Actinomycetota</taxon>
        <taxon>Actinomycetes</taxon>
        <taxon>Micrococcales</taxon>
        <taxon>Microbacteriaceae</taxon>
        <taxon>Labedella</taxon>
    </lineage>
</organism>
<dbReference type="EMBL" id="RZNB01000001">
    <property type="protein sequence ID" value="RWZ52805.1"/>
    <property type="molecule type" value="Genomic_DNA"/>
</dbReference>
<gene>
    <name evidence="1" type="ORF">ELQ90_02345</name>
</gene>
<comment type="caution">
    <text evidence="1">The sequence shown here is derived from an EMBL/GenBank/DDBJ whole genome shotgun (WGS) entry which is preliminary data.</text>
</comment>
<dbReference type="OrthoDB" id="5118853at2"/>
<proteinExistence type="predicted"/>
<dbReference type="RefSeq" id="WP_128493648.1">
    <property type="nucleotide sequence ID" value="NZ_RZNB01000001.1"/>
</dbReference>
<reference evidence="1 2" key="1">
    <citation type="submission" date="2018-12" db="EMBL/GenBank/DDBJ databases">
        <authorList>
            <person name="Li F."/>
        </authorList>
    </citation>
    <scope>NUCLEOTIDE SEQUENCE [LARGE SCALE GENOMIC DNA]</scope>
    <source>
        <strain evidence="1 2">11W25H-1</strain>
    </source>
</reference>
<evidence type="ECO:0000313" key="1">
    <source>
        <dbReference type="EMBL" id="RWZ52805.1"/>
    </source>
</evidence>
<accession>A0A3S3Z6B9</accession>
<name>A0A3S3Z6B9_9MICO</name>